<keyword evidence="7" id="KW-0963">Cytoplasm</keyword>
<dbReference type="UniPathway" id="UPA00068">
    <property type="reaction ID" value="UER00108"/>
</dbReference>
<dbReference type="FunFam" id="3.30.360.10:FF:000014">
    <property type="entry name" value="N-acetyl-gamma-glutamyl-phosphate reductase"/>
    <property type="match status" value="1"/>
</dbReference>
<dbReference type="Pfam" id="PF01118">
    <property type="entry name" value="Semialdhyde_dh"/>
    <property type="match status" value="1"/>
</dbReference>
<evidence type="ECO:0000313" key="12">
    <source>
        <dbReference type="Proteomes" id="UP000195141"/>
    </source>
</evidence>
<feature type="active site" evidence="7 8">
    <location>
        <position position="146"/>
    </location>
</feature>
<comment type="subcellular location">
    <subcellularLocation>
        <location evidence="7">Cytoplasm</location>
    </subcellularLocation>
</comment>
<name>A0A242KB58_9ENTE</name>
<evidence type="ECO:0000256" key="6">
    <source>
        <dbReference type="ARBA" id="ARBA00050557"/>
    </source>
</evidence>
<dbReference type="EMBL" id="CP147247">
    <property type="protein sequence ID" value="WYJ88355.1"/>
    <property type="molecule type" value="Genomic_DNA"/>
</dbReference>
<dbReference type="PROSITE" id="PS01224">
    <property type="entry name" value="ARGC"/>
    <property type="match status" value="1"/>
</dbReference>
<dbReference type="NCBIfam" id="TIGR01850">
    <property type="entry name" value="argC"/>
    <property type="match status" value="1"/>
</dbReference>
<evidence type="ECO:0000256" key="4">
    <source>
        <dbReference type="ARBA" id="ARBA00022857"/>
    </source>
</evidence>
<proteinExistence type="inferred from homology"/>
<dbReference type="EC" id="1.2.1.38" evidence="7"/>
<evidence type="ECO:0000256" key="7">
    <source>
        <dbReference type="HAMAP-Rule" id="MF_00150"/>
    </source>
</evidence>
<keyword evidence="2 7" id="KW-0055">Arginine biosynthesis</keyword>
<dbReference type="PANTHER" id="PTHR32338:SF10">
    <property type="entry name" value="N-ACETYL-GAMMA-GLUTAMYL-PHOSPHATE REDUCTASE, CHLOROPLASTIC-RELATED"/>
    <property type="match status" value="1"/>
</dbReference>
<dbReference type="SUPFAM" id="SSF55347">
    <property type="entry name" value="Glyceraldehyde-3-phosphate dehydrogenase-like, C-terminal domain"/>
    <property type="match status" value="1"/>
</dbReference>
<dbReference type="RefSeq" id="WP_086347312.1">
    <property type="nucleotide sequence ID" value="NZ_CP147247.1"/>
</dbReference>
<reference evidence="10" key="1">
    <citation type="submission" date="2017-05" db="EMBL/GenBank/DDBJ databases">
        <title>The Genome Sequence of Enterococcus sp. 9E7_DIV0242.</title>
        <authorList>
            <consortium name="The Broad Institute Genomics Platform"/>
            <consortium name="The Broad Institute Genomic Center for Infectious Diseases"/>
            <person name="Earl A."/>
            <person name="Manson A."/>
            <person name="Schwartman J."/>
            <person name="Gilmore M."/>
            <person name="Abouelleil A."/>
            <person name="Cao P."/>
            <person name="Chapman S."/>
            <person name="Cusick C."/>
            <person name="Shea T."/>
            <person name="Young S."/>
            <person name="Neafsey D."/>
            <person name="Nusbaum C."/>
            <person name="Birren B."/>
        </authorList>
    </citation>
    <scope>NUCLEOTIDE SEQUENCE [LARGE SCALE GENOMIC DNA]</scope>
    <source>
        <strain evidence="10">9E7_DIV0242</strain>
    </source>
</reference>
<reference evidence="11" key="2">
    <citation type="submission" date="2017-05" db="EMBL/GenBank/DDBJ databases">
        <authorList>
            <consortium name="The Broad Institute Genomics Platform"/>
            <consortium name="The Broad Institute Genomic Center for Infectious Diseases"/>
            <person name="Earl A."/>
            <person name="Manson A."/>
            <person name="Schwartman J."/>
            <person name="Gilmore M."/>
            <person name="Abouelleil A."/>
            <person name="Cao P."/>
            <person name="Chapman S."/>
            <person name="Cusick C."/>
            <person name="Shea T."/>
            <person name="Young S."/>
            <person name="Neafsey D."/>
            <person name="Nusbaum C."/>
            <person name="Birren B."/>
        </authorList>
    </citation>
    <scope>NUCLEOTIDE SEQUENCE</scope>
    <source>
        <strain evidence="11">9E7_DIV0242</strain>
    </source>
</reference>
<dbReference type="GO" id="GO:0003942">
    <property type="term" value="F:N-acetyl-gamma-glutamyl-phosphate reductase activity"/>
    <property type="evidence" value="ECO:0007669"/>
    <property type="project" value="UniProtKB-UniRule"/>
</dbReference>
<dbReference type="GO" id="GO:0005737">
    <property type="term" value="C:cytoplasm"/>
    <property type="evidence" value="ECO:0007669"/>
    <property type="project" value="UniProtKB-SubCell"/>
</dbReference>
<dbReference type="InterPro" id="IPR058924">
    <property type="entry name" value="AGPR_dimerisation_dom"/>
</dbReference>
<dbReference type="InterPro" id="IPR050085">
    <property type="entry name" value="AGPR"/>
</dbReference>
<comment type="pathway">
    <text evidence="1 7">Amino-acid biosynthesis; L-arginine biosynthesis; N(2)-acetyl-L-ornithine from L-glutamate: step 3/4.</text>
</comment>
<evidence type="ECO:0000256" key="1">
    <source>
        <dbReference type="ARBA" id="ARBA00004862"/>
    </source>
</evidence>
<dbReference type="EMBL" id="NGMM01000001">
    <property type="protein sequence ID" value="OTP18309.1"/>
    <property type="molecule type" value="Genomic_DNA"/>
</dbReference>
<dbReference type="AlphaFoldDB" id="A0A242KB58"/>
<protein>
    <recommendedName>
        <fullName evidence="7">N-acetyl-gamma-glutamyl-phosphate reductase</fullName>
        <shortName evidence="7">AGPR</shortName>
        <ecNumber evidence="7">1.2.1.38</ecNumber>
    </recommendedName>
    <alternativeName>
        <fullName evidence="7">N-acetyl-glutamate semialdehyde dehydrogenase</fullName>
        <shortName evidence="7">NAGSA dehydrogenase</shortName>
    </alternativeName>
</protein>
<dbReference type="GO" id="GO:0006526">
    <property type="term" value="P:L-arginine biosynthetic process"/>
    <property type="evidence" value="ECO:0007669"/>
    <property type="project" value="UniProtKB-UniRule"/>
</dbReference>
<organism evidence="10">
    <name type="scientific">Candidatus Enterococcus clewellii</name>
    <dbReference type="NCBI Taxonomy" id="1834193"/>
    <lineage>
        <taxon>Bacteria</taxon>
        <taxon>Bacillati</taxon>
        <taxon>Bacillota</taxon>
        <taxon>Bacilli</taxon>
        <taxon>Lactobacillales</taxon>
        <taxon>Enterococcaceae</taxon>
        <taxon>Enterococcus</taxon>
    </lineage>
</organism>
<evidence type="ECO:0000256" key="2">
    <source>
        <dbReference type="ARBA" id="ARBA00022571"/>
    </source>
</evidence>
<dbReference type="GO" id="GO:0070401">
    <property type="term" value="F:NADP+ binding"/>
    <property type="evidence" value="ECO:0007669"/>
    <property type="project" value="InterPro"/>
</dbReference>
<sequence>MKVSIIGATGYSGLEVIRYLHTHPYVEIVSIHSQTENQSIDTFYPYLKGLLSLPLEPINPEKIMAQSDLVFLALPSGISKEVAAPFVKNGFPLIDLSGDFRLEEQGAYEKWYKKEAAHYPLIEAFDYGLAEYRADISKPFIANPGCYATAAELSFAPLLQEQLIELDSIIIDGKSGLSGAGKGLTQASHFIEANDNMSVYKMNEHQHIPEIIQQFQRWEPALTGIQFTTSLIPVTRGIFMTAYAKPKNKIEPKELLELYRRCYEGKTFIRIQEENRFPVLKQIIGTNFCDIGLSVNEATGMITLVTTIDNLGKGAAGQAIQNMNLFAGFSETEGLLHVSIYP</sequence>
<evidence type="ECO:0000313" key="10">
    <source>
        <dbReference type="EMBL" id="OTP18309.1"/>
    </source>
</evidence>
<dbReference type="InterPro" id="IPR000706">
    <property type="entry name" value="AGPR_type-1"/>
</dbReference>
<keyword evidence="3 7" id="KW-0028">Amino-acid biosynthesis</keyword>
<dbReference type="OrthoDB" id="9801289at2"/>
<evidence type="ECO:0000259" key="9">
    <source>
        <dbReference type="SMART" id="SM00859"/>
    </source>
</evidence>
<dbReference type="InterPro" id="IPR023013">
    <property type="entry name" value="AGPR_AS"/>
</dbReference>
<dbReference type="GO" id="GO:0051287">
    <property type="term" value="F:NAD binding"/>
    <property type="evidence" value="ECO:0007669"/>
    <property type="project" value="InterPro"/>
</dbReference>
<keyword evidence="4 7" id="KW-0521">NADP</keyword>
<evidence type="ECO:0000256" key="3">
    <source>
        <dbReference type="ARBA" id="ARBA00022605"/>
    </source>
</evidence>
<dbReference type="CDD" id="cd23934">
    <property type="entry name" value="AGPR_1_C"/>
    <property type="match status" value="1"/>
</dbReference>
<keyword evidence="12" id="KW-1185">Reference proteome</keyword>
<dbReference type="Pfam" id="PF22698">
    <property type="entry name" value="Semialdhyde_dhC_1"/>
    <property type="match status" value="1"/>
</dbReference>
<evidence type="ECO:0000256" key="8">
    <source>
        <dbReference type="PROSITE-ProRule" id="PRU10010"/>
    </source>
</evidence>
<dbReference type="Gene3D" id="3.30.360.10">
    <property type="entry name" value="Dihydrodipicolinate Reductase, domain 2"/>
    <property type="match status" value="1"/>
</dbReference>
<dbReference type="InterPro" id="IPR000534">
    <property type="entry name" value="Semialdehyde_DH_NAD-bd"/>
</dbReference>
<gene>
    <name evidence="7" type="primary">argC</name>
    <name evidence="11" type="ORF">A5888_000074</name>
    <name evidence="10" type="ORF">A5888_000123</name>
</gene>
<dbReference type="Gene3D" id="3.40.50.720">
    <property type="entry name" value="NAD(P)-binding Rossmann-like Domain"/>
    <property type="match status" value="1"/>
</dbReference>
<dbReference type="CDD" id="cd17895">
    <property type="entry name" value="AGPR_1_N"/>
    <property type="match status" value="1"/>
</dbReference>
<feature type="domain" description="Semialdehyde dehydrogenase NAD-binding" evidence="9">
    <location>
        <begin position="2"/>
        <end position="139"/>
    </location>
</feature>
<evidence type="ECO:0000313" key="11">
    <source>
        <dbReference type="EMBL" id="WYJ88355.1"/>
    </source>
</evidence>
<dbReference type="SUPFAM" id="SSF51735">
    <property type="entry name" value="NAD(P)-binding Rossmann-fold domains"/>
    <property type="match status" value="1"/>
</dbReference>
<comment type="catalytic activity">
    <reaction evidence="6 7">
        <text>N-acetyl-L-glutamate 5-semialdehyde + phosphate + NADP(+) = N-acetyl-L-glutamyl 5-phosphate + NADPH + H(+)</text>
        <dbReference type="Rhea" id="RHEA:21588"/>
        <dbReference type="ChEBI" id="CHEBI:15378"/>
        <dbReference type="ChEBI" id="CHEBI:29123"/>
        <dbReference type="ChEBI" id="CHEBI:43474"/>
        <dbReference type="ChEBI" id="CHEBI:57783"/>
        <dbReference type="ChEBI" id="CHEBI:57936"/>
        <dbReference type="ChEBI" id="CHEBI:58349"/>
        <dbReference type="EC" id="1.2.1.38"/>
    </reaction>
</comment>
<evidence type="ECO:0000256" key="5">
    <source>
        <dbReference type="ARBA" id="ARBA00023002"/>
    </source>
</evidence>
<dbReference type="PANTHER" id="PTHR32338">
    <property type="entry name" value="N-ACETYL-GAMMA-GLUTAMYL-PHOSPHATE REDUCTASE, CHLOROPLASTIC-RELATED-RELATED"/>
    <property type="match status" value="1"/>
</dbReference>
<dbReference type="InterPro" id="IPR036291">
    <property type="entry name" value="NAD(P)-bd_dom_sf"/>
</dbReference>
<comment type="similarity">
    <text evidence="7">Belongs to the NAGSA dehydrogenase family. Type 1 subfamily.</text>
</comment>
<keyword evidence="5 7" id="KW-0560">Oxidoreductase</keyword>
<reference evidence="11" key="3">
    <citation type="submission" date="2024-03" db="EMBL/GenBank/DDBJ databases">
        <title>The Genome Sequence of Enterococcus sp. DIV0242b.</title>
        <authorList>
            <consortium name="The Broad Institute Genomics Platform"/>
            <consortium name="The Broad Institute Microbial Omics Core"/>
            <consortium name="The Broad Institute Genomic Center for Infectious Diseases"/>
            <person name="Earl A."/>
            <person name="Manson A."/>
            <person name="Gilmore M."/>
            <person name="Schwartman J."/>
            <person name="Shea T."/>
            <person name="Abouelleil A."/>
            <person name="Cao P."/>
            <person name="Chapman S."/>
            <person name="Cusick C."/>
            <person name="Young S."/>
            <person name="Neafsey D."/>
            <person name="Nusbaum C."/>
            <person name="Birren B."/>
        </authorList>
    </citation>
    <scope>NUCLEOTIDE SEQUENCE</scope>
    <source>
        <strain evidence="11">9E7_DIV0242</strain>
    </source>
</reference>
<accession>A0A242KB58</accession>
<comment type="function">
    <text evidence="7">Catalyzes the NADPH-dependent reduction of N-acetyl-5-glutamyl phosphate to yield N-acetyl-L-glutamate 5-semialdehyde.</text>
</comment>
<dbReference type="Proteomes" id="UP000195141">
    <property type="component" value="Chromosome"/>
</dbReference>
<dbReference type="HAMAP" id="MF_00150">
    <property type="entry name" value="ArgC_type1"/>
    <property type="match status" value="1"/>
</dbReference>
<dbReference type="SMART" id="SM00859">
    <property type="entry name" value="Semialdhyde_dh"/>
    <property type="match status" value="1"/>
</dbReference>